<accession>A0A4R1YUL9</accession>
<dbReference type="RefSeq" id="WP_132694648.1">
    <property type="nucleotide sequence ID" value="NZ_SLVM01000010.1"/>
</dbReference>
<proteinExistence type="predicted"/>
<protein>
    <submittedName>
        <fullName evidence="1">Uncharacterized protein DUF1799</fullName>
    </submittedName>
</protein>
<name>A0A4R1YUL9_9RHOB</name>
<gene>
    <name evidence="1" type="ORF">EV216_11097</name>
</gene>
<keyword evidence="2" id="KW-1185">Reference proteome</keyword>
<dbReference type="Pfam" id="PF08809">
    <property type="entry name" value="DUF1799"/>
    <property type="match status" value="1"/>
</dbReference>
<reference evidence="1 2" key="1">
    <citation type="submission" date="2019-03" db="EMBL/GenBank/DDBJ databases">
        <title>Genomic Encyclopedia of Type Strains, Phase IV (KMG-IV): sequencing the most valuable type-strain genomes for metagenomic binning, comparative biology and taxonomic classification.</title>
        <authorList>
            <person name="Goeker M."/>
        </authorList>
    </citation>
    <scope>NUCLEOTIDE SEQUENCE [LARGE SCALE GENOMIC DNA]</scope>
    <source>
        <strain evidence="1 2">DSM 21153</strain>
    </source>
</reference>
<sequence length="90" mass="9876">MGVDLAETGIETEEDEFEVWQSNWDSVVAFLACETQWRLAAGLAGAVWLGLDYGAVDIVLRHHHLPSGVFVDIQFMERAAMAVLNGARDG</sequence>
<dbReference type="InterPro" id="IPR014915">
    <property type="entry name" value="Phage_TLS_TfmB"/>
</dbReference>
<dbReference type="AlphaFoldDB" id="A0A4R1YUL9"/>
<comment type="caution">
    <text evidence="1">The sequence shown here is derived from an EMBL/GenBank/DDBJ whole genome shotgun (WGS) entry which is preliminary data.</text>
</comment>
<organism evidence="1 2">
    <name type="scientific">Rhodovulum steppense</name>
    <dbReference type="NCBI Taxonomy" id="540251"/>
    <lineage>
        <taxon>Bacteria</taxon>
        <taxon>Pseudomonadati</taxon>
        <taxon>Pseudomonadota</taxon>
        <taxon>Alphaproteobacteria</taxon>
        <taxon>Rhodobacterales</taxon>
        <taxon>Paracoccaceae</taxon>
        <taxon>Rhodovulum</taxon>
    </lineage>
</organism>
<evidence type="ECO:0000313" key="1">
    <source>
        <dbReference type="EMBL" id="TCM84779.1"/>
    </source>
</evidence>
<dbReference type="Proteomes" id="UP000295277">
    <property type="component" value="Unassembled WGS sequence"/>
</dbReference>
<dbReference type="OrthoDB" id="7691032at2"/>
<evidence type="ECO:0000313" key="2">
    <source>
        <dbReference type="Proteomes" id="UP000295277"/>
    </source>
</evidence>
<dbReference type="EMBL" id="SLVM01000010">
    <property type="protein sequence ID" value="TCM84779.1"/>
    <property type="molecule type" value="Genomic_DNA"/>
</dbReference>